<sequence>MRIESEEFDPEDELWTQVSDALRINTGLNFTKMRRLDLYRGIKAAANALGLKSPEELAHKLITSPWGQKQIEVLAKYLAVGETYFFRDRQSFEILEQQIFPSLLKKRLGANQRLRIWSAGCCTGEEPYSIAMALAKQIPNRQHWNITILATDIVMEFLRKASEGIYSTWSFRDAPVGIQETYFSKTNQDHFAISPEIKAMVTFSYHNLAENSYPSIDNGTNAMDIIFCRNVLMYFDRSEISRVVHKLTQSLVEGGWLFLNPVDIPSNINFPNLVVMDNYHSMIYRKESGHQEEQVEESSIILPSANSDLTLEPNEPQQSAAHAIRSLDINRVSSDRSVPTAMNLYQRFYQKAENSFHQGHYEQAIQIAKQILARSPQEPSTMLLLARCYANQGFLKDAHQWCKKGLKIDKLNKEWWYLYGMILQEEGLHEDALDALKRALFIDQNNVVVHIAIGNQYHLQGCFHDAEKHFKSALEILSHYQEDQIVPESEGLSARKLTELIQVTMVNGGHHEIRLENNS</sequence>
<dbReference type="SMART" id="SM00138">
    <property type="entry name" value="MeTrc"/>
    <property type="match status" value="1"/>
</dbReference>
<keyword evidence="1 6" id="KW-0489">Methyltransferase</keyword>
<dbReference type="AlphaFoldDB" id="A0A378IUD8"/>
<keyword evidence="3" id="KW-0949">S-adenosyl-L-methionine</keyword>
<dbReference type="InterPro" id="IPR050903">
    <property type="entry name" value="Bact_Chemotaxis_MeTrfase"/>
</dbReference>
<accession>A0A378IUD8</accession>
<name>A0A378IUD8_9GAMM</name>
<dbReference type="InterPro" id="IPR000780">
    <property type="entry name" value="CheR_MeTrfase"/>
</dbReference>
<feature type="domain" description="CheR-type methyltransferase" evidence="5">
    <location>
        <begin position="3"/>
        <end position="289"/>
    </location>
</feature>
<dbReference type="PANTHER" id="PTHR24422">
    <property type="entry name" value="CHEMOTAXIS PROTEIN METHYLTRANSFERASE"/>
    <property type="match status" value="1"/>
</dbReference>
<evidence type="ECO:0000313" key="6">
    <source>
        <dbReference type="EMBL" id="STX38532.1"/>
    </source>
</evidence>
<reference evidence="6 7" key="1">
    <citation type="submission" date="2018-06" db="EMBL/GenBank/DDBJ databases">
        <authorList>
            <consortium name="Pathogen Informatics"/>
            <person name="Doyle S."/>
        </authorList>
    </citation>
    <scope>NUCLEOTIDE SEQUENCE [LARGE SCALE GENOMIC DNA]</scope>
    <source>
        <strain evidence="6 7">NCTC11978</strain>
    </source>
</reference>
<dbReference type="Gene3D" id="3.40.50.150">
    <property type="entry name" value="Vaccinia Virus protein VP39"/>
    <property type="match status" value="1"/>
</dbReference>
<dbReference type="InterPro" id="IPR029063">
    <property type="entry name" value="SAM-dependent_MTases_sf"/>
</dbReference>
<dbReference type="GO" id="GO:0032259">
    <property type="term" value="P:methylation"/>
    <property type="evidence" value="ECO:0007669"/>
    <property type="project" value="UniProtKB-KW"/>
</dbReference>
<organism evidence="6 7">
    <name type="scientific">Legionella feeleii</name>
    <dbReference type="NCBI Taxonomy" id="453"/>
    <lineage>
        <taxon>Bacteria</taxon>
        <taxon>Pseudomonadati</taxon>
        <taxon>Pseudomonadota</taxon>
        <taxon>Gammaproteobacteria</taxon>
        <taxon>Legionellales</taxon>
        <taxon>Legionellaceae</taxon>
        <taxon>Legionella</taxon>
    </lineage>
</organism>
<dbReference type="GO" id="GO:0008983">
    <property type="term" value="F:protein-glutamate O-methyltransferase activity"/>
    <property type="evidence" value="ECO:0007669"/>
    <property type="project" value="UniProtKB-EC"/>
</dbReference>
<dbReference type="PRINTS" id="PR00996">
    <property type="entry name" value="CHERMTFRASE"/>
</dbReference>
<dbReference type="Pfam" id="PF01739">
    <property type="entry name" value="CheR"/>
    <property type="match status" value="1"/>
</dbReference>
<dbReference type="InterPro" id="IPR019734">
    <property type="entry name" value="TPR_rpt"/>
</dbReference>
<keyword evidence="4" id="KW-0802">TPR repeat</keyword>
<dbReference type="SUPFAM" id="SSF53335">
    <property type="entry name" value="S-adenosyl-L-methionine-dependent methyltransferases"/>
    <property type="match status" value="1"/>
</dbReference>
<protein>
    <submittedName>
        <fullName evidence="6">Methyltransferase involved in chemotaxis (CheR domain)</fullName>
        <ecNumber evidence="6">2.1.1.80</ecNumber>
    </submittedName>
</protein>
<dbReference type="SUPFAM" id="SSF48452">
    <property type="entry name" value="TPR-like"/>
    <property type="match status" value="1"/>
</dbReference>
<feature type="repeat" description="TPR" evidence="4">
    <location>
        <begin position="413"/>
        <end position="446"/>
    </location>
</feature>
<dbReference type="PANTHER" id="PTHR24422:SF19">
    <property type="entry name" value="CHEMOTAXIS PROTEIN METHYLTRANSFERASE"/>
    <property type="match status" value="1"/>
</dbReference>
<dbReference type="RefSeq" id="WP_115175226.1">
    <property type="nucleotide sequence ID" value="NZ_UGNY01000001.1"/>
</dbReference>
<proteinExistence type="predicted"/>
<gene>
    <name evidence="6" type="primary">cheR</name>
    <name evidence="6" type="ORF">NCTC11978_01718</name>
</gene>
<dbReference type="SMART" id="SM00028">
    <property type="entry name" value="TPR"/>
    <property type="match status" value="4"/>
</dbReference>
<evidence type="ECO:0000313" key="7">
    <source>
        <dbReference type="Proteomes" id="UP000254033"/>
    </source>
</evidence>
<dbReference type="PROSITE" id="PS50123">
    <property type="entry name" value="CHER"/>
    <property type="match status" value="1"/>
</dbReference>
<dbReference type="Pfam" id="PF14559">
    <property type="entry name" value="TPR_19"/>
    <property type="match status" value="1"/>
</dbReference>
<dbReference type="EMBL" id="UGNY01000001">
    <property type="protein sequence ID" value="STX38532.1"/>
    <property type="molecule type" value="Genomic_DNA"/>
</dbReference>
<dbReference type="EC" id="2.1.1.80" evidence="6"/>
<dbReference type="InterPro" id="IPR022642">
    <property type="entry name" value="CheR_C"/>
</dbReference>
<evidence type="ECO:0000256" key="2">
    <source>
        <dbReference type="ARBA" id="ARBA00022679"/>
    </source>
</evidence>
<dbReference type="PROSITE" id="PS50005">
    <property type="entry name" value="TPR"/>
    <property type="match status" value="1"/>
</dbReference>
<evidence type="ECO:0000256" key="1">
    <source>
        <dbReference type="ARBA" id="ARBA00022603"/>
    </source>
</evidence>
<evidence type="ECO:0000256" key="3">
    <source>
        <dbReference type="ARBA" id="ARBA00022691"/>
    </source>
</evidence>
<dbReference type="Proteomes" id="UP000254033">
    <property type="component" value="Unassembled WGS sequence"/>
</dbReference>
<dbReference type="Gene3D" id="1.25.40.10">
    <property type="entry name" value="Tetratricopeptide repeat domain"/>
    <property type="match status" value="1"/>
</dbReference>
<keyword evidence="2 6" id="KW-0808">Transferase</keyword>
<dbReference type="InterPro" id="IPR011990">
    <property type="entry name" value="TPR-like_helical_dom_sf"/>
</dbReference>
<evidence type="ECO:0000259" key="5">
    <source>
        <dbReference type="PROSITE" id="PS50123"/>
    </source>
</evidence>
<evidence type="ECO:0000256" key="4">
    <source>
        <dbReference type="PROSITE-ProRule" id="PRU00339"/>
    </source>
</evidence>